<proteinExistence type="predicted"/>
<reference evidence="2" key="2">
    <citation type="submission" date="2021-09" db="EMBL/GenBank/DDBJ databases">
        <authorList>
            <person name="Gilroy R."/>
        </authorList>
    </citation>
    <scope>NUCLEOTIDE SEQUENCE</scope>
    <source>
        <strain evidence="2">316</strain>
    </source>
</reference>
<dbReference type="Pfam" id="PF16156">
    <property type="entry name" value="DUF4864"/>
    <property type="match status" value="1"/>
</dbReference>
<dbReference type="PROSITE" id="PS51257">
    <property type="entry name" value="PROKAR_LIPOPROTEIN"/>
    <property type="match status" value="1"/>
</dbReference>
<reference evidence="2" key="1">
    <citation type="journal article" date="2021" name="PeerJ">
        <title>Extensive microbial diversity within the chicken gut microbiome revealed by metagenomics and culture.</title>
        <authorList>
            <person name="Gilroy R."/>
            <person name="Ravi A."/>
            <person name="Getino M."/>
            <person name="Pursley I."/>
            <person name="Horton D.L."/>
            <person name="Alikhan N.F."/>
            <person name="Baker D."/>
            <person name="Gharbi K."/>
            <person name="Hall N."/>
            <person name="Watson M."/>
            <person name="Adriaenssens E.M."/>
            <person name="Foster-Nyarko E."/>
            <person name="Jarju S."/>
            <person name="Secka A."/>
            <person name="Antonio M."/>
            <person name="Oren A."/>
            <person name="Chaudhuri R.R."/>
            <person name="La Ragione R."/>
            <person name="Hildebrand F."/>
            <person name="Pallen M.J."/>
        </authorList>
    </citation>
    <scope>NUCLEOTIDE SEQUENCE</scope>
    <source>
        <strain evidence="2">316</strain>
    </source>
</reference>
<evidence type="ECO:0000313" key="3">
    <source>
        <dbReference type="Proteomes" id="UP000742631"/>
    </source>
</evidence>
<accession>A0A921E2B1</accession>
<sequence length="137" mass="15080">MRRAAILIALALTSSAACADEADRKAVRETIARQIAALSRDDPAAAYAEAAPQIRSLFPSPETFLAMVEKGYAPIRRPRSYRFETSEETGADEIAQALSLQDDTGIDWLALYTLQRQPDGQWRITGCRLKKAPGEKV</sequence>
<feature type="signal peptide" evidence="1">
    <location>
        <begin position="1"/>
        <end position="19"/>
    </location>
</feature>
<dbReference type="EMBL" id="DYYG01000033">
    <property type="protein sequence ID" value="HJE24000.1"/>
    <property type="molecule type" value="Genomic_DNA"/>
</dbReference>
<gene>
    <name evidence="2" type="ORF">K8W01_10110</name>
</gene>
<feature type="chain" id="PRO_5037333661" evidence="1">
    <location>
        <begin position="20"/>
        <end position="137"/>
    </location>
</feature>
<keyword evidence="1" id="KW-0732">Signal</keyword>
<organism evidence="2 3">
    <name type="scientific">Methylorubrum populi</name>
    <dbReference type="NCBI Taxonomy" id="223967"/>
    <lineage>
        <taxon>Bacteria</taxon>
        <taxon>Pseudomonadati</taxon>
        <taxon>Pseudomonadota</taxon>
        <taxon>Alphaproteobacteria</taxon>
        <taxon>Hyphomicrobiales</taxon>
        <taxon>Methylobacteriaceae</taxon>
        <taxon>Methylorubrum</taxon>
    </lineage>
</organism>
<dbReference type="SUPFAM" id="SSF54427">
    <property type="entry name" value="NTF2-like"/>
    <property type="match status" value="1"/>
</dbReference>
<name>A0A921E2B1_9HYPH</name>
<dbReference type="InterPro" id="IPR032710">
    <property type="entry name" value="NTF2-like_dom_sf"/>
</dbReference>
<comment type="caution">
    <text evidence="2">The sequence shown here is derived from an EMBL/GenBank/DDBJ whole genome shotgun (WGS) entry which is preliminary data.</text>
</comment>
<protein>
    <submittedName>
        <fullName evidence="2">DUF4864 domain-containing protein</fullName>
    </submittedName>
</protein>
<evidence type="ECO:0000256" key="1">
    <source>
        <dbReference type="SAM" id="SignalP"/>
    </source>
</evidence>
<evidence type="ECO:0000313" key="2">
    <source>
        <dbReference type="EMBL" id="HJE24000.1"/>
    </source>
</evidence>
<dbReference type="Proteomes" id="UP000742631">
    <property type="component" value="Unassembled WGS sequence"/>
</dbReference>
<dbReference type="InterPro" id="IPR032347">
    <property type="entry name" value="DUF4864"/>
</dbReference>
<dbReference type="AlphaFoldDB" id="A0A921E2B1"/>